<keyword evidence="3" id="KW-1185">Reference proteome</keyword>
<proteinExistence type="predicted"/>
<accession>A0A811YE75</accession>
<name>A0A811YE75_NYCPR</name>
<evidence type="ECO:0000313" key="2">
    <source>
        <dbReference type="EMBL" id="CAD7675486.1"/>
    </source>
</evidence>
<feature type="compositionally biased region" description="Low complexity" evidence="1">
    <location>
        <begin position="113"/>
        <end position="122"/>
    </location>
</feature>
<dbReference type="AlphaFoldDB" id="A0A811YE75"/>
<feature type="compositionally biased region" description="Low complexity" evidence="1">
    <location>
        <begin position="151"/>
        <end position="179"/>
    </location>
</feature>
<dbReference type="Proteomes" id="UP000645828">
    <property type="component" value="Unassembled WGS sequence"/>
</dbReference>
<gene>
    <name evidence="2" type="ORF">NYPRO_LOCUS8281</name>
</gene>
<sequence>MRAGAGGRGGGQRKKAQEARRVPRRPLPGPRGWPLGQEGSGRSARCGAPRGPTCPAGRSSWWCGSCGLCSRPCRRSRAPPPSPPAGAAPAGASSRARPALPHAAPGRRGGPGSAAPAGRAQPGRPPRHHDGGGGWRPRTGGPSGGRRGWRRGPCGPAAPARRSRAPGLPRSGSRAPGLPRSRRRPLTLPCAPAAARCGPGDAPGRRGRASRAPPPAPRRPLPAARSPPPPPPPPGRAPEPSPPRRSAPARPPARRLRPPPGAARAVQVTALPRKREAERRAPGLPGPLPAPGAARADPRTRDAPPRGTVRTARSPGSGKAAPPLTWARDSAGAPGGASKTRSPLLPSAPGSPPRA</sequence>
<feature type="compositionally biased region" description="Low complexity" evidence="1">
    <location>
        <begin position="87"/>
        <end position="106"/>
    </location>
</feature>
<protein>
    <submittedName>
        <fullName evidence="2">(raccoon dog) hypothetical protein</fullName>
    </submittedName>
</protein>
<feature type="compositionally biased region" description="Low complexity" evidence="1">
    <location>
        <begin position="57"/>
        <end position="71"/>
    </location>
</feature>
<feature type="compositionally biased region" description="Gly residues" evidence="1">
    <location>
        <begin position="1"/>
        <end position="10"/>
    </location>
</feature>
<comment type="caution">
    <text evidence="2">The sequence shown here is derived from an EMBL/GenBank/DDBJ whole genome shotgun (WGS) entry which is preliminary data.</text>
</comment>
<feature type="compositionally biased region" description="Pro residues" evidence="1">
    <location>
        <begin position="212"/>
        <end position="251"/>
    </location>
</feature>
<feature type="region of interest" description="Disordered" evidence="1">
    <location>
        <begin position="1"/>
        <end position="355"/>
    </location>
</feature>
<dbReference type="EMBL" id="CAJHUB010000675">
    <property type="protein sequence ID" value="CAD7675486.1"/>
    <property type="molecule type" value="Genomic_DNA"/>
</dbReference>
<evidence type="ECO:0000256" key="1">
    <source>
        <dbReference type="SAM" id="MobiDB-lite"/>
    </source>
</evidence>
<organism evidence="2 3">
    <name type="scientific">Nyctereutes procyonoides</name>
    <name type="common">Raccoon dog</name>
    <name type="synonym">Canis procyonoides</name>
    <dbReference type="NCBI Taxonomy" id="34880"/>
    <lineage>
        <taxon>Eukaryota</taxon>
        <taxon>Metazoa</taxon>
        <taxon>Chordata</taxon>
        <taxon>Craniata</taxon>
        <taxon>Vertebrata</taxon>
        <taxon>Euteleostomi</taxon>
        <taxon>Mammalia</taxon>
        <taxon>Eutheria</taxon>
        <taxon>Laurasiatheria</taxon>
        <taxon>Carnivora</taxon>
        <taxon>Caniformia</taxon>
        <taxon>Canidae</taxon>
        <taxon>Nyctereutes</taxon>
    </lineage>
</organism>
<feature type="compositionally biased region" description="Low complexity" evidence="1">
    <location>
        <begin position="186"/>
        <end position="202"/>
    </location>
</feature>
<reference evidence="2" key="1">
    <citation type="submission" date="2020-12" db="EMBL/GenBank/DDBJ databases">
        <authorList>
            <consortium name="Molecular Ecology Group"/>
        </authorList>
    </citation>
    <scope>NUCLEOTIDE SEQUENCE</scope>
    <source>
        <strain evidence="2">TBG_1078</strain>
    </source>
</reference>
<evidence type="ECO:0000313" key="3">
    <source>
        <dbReference type="Proteomes" id="UP000645828"/>
    </source>
</evidence>